<evidence type="ECO:0000256" key="1">
    <source>
        <dbReference type="ARBA" id="ARBA00022490"/>
    </source>
</evidence>
<keyword evidence="1 4" id="KW-0963">Cytoplasm</keyword>
<organism evidence="5 6">
    <name type="scientific">Effusibacillus consociatus</name>
    <dbReference type="NCBI Taxonomy" id="1117041"/>
    <lineage>
        <taxon>Bacteria</taxon>
        <taxon>Bacillati</taxon>
        <taxon>Bacillota</taxon>
        <taxon>Bacilli</taxon>
        <taxon>Bacillales</taxon>
        <taxon>Alicyclobacillaceae</taxon>
        <taxon>Effusibacillus</taxon>
    </lineage>
</organism>
<evidence type="ECO:0000313" key="5">
    <source>
        <dbReference type="EMBL" id="MFC4768251.1"/>
    </source>
</evidence>
<protein>
    <recommendedName>
        <fullName evidence="4">Translational regulator CsrA</fullName>
    </recommendedName>
</protein>
<dbReference type="SUPFAM" id="SSF117130">
    <property type="entry name" value="CsrA-like"/>
    <property type="match status" value="1"/>
</dbReference>
<keyword evidence="6" id="KW-1185">Reference proteome</keyword>
<comment type="function">
    <text evidence="4">A translational regulator that binds mRNA to regulate translation initiation and/or mRNA stability. Usually binds in the 5'-UTR at or near the Shine-Dalgarno sequence preventing ribosome-binding, thus repressing translation. Its main target seems to be the major flagellin gene, while its function is anatagonized by FliW.</text>
</comment>
<comment type="caution">
    <text evidence="5">The sequence shown here is derived from an EMBL/GenBank/DDBJ whole genome shotgun (WGS) entry which is preliminary data.</text>
</comment>
<name>A0ABV9Q178_9BACL</name>
<dbReference type="InterPro" id="IPR036107">
    <property type="entry name" value="CsrA_sf"/>
</dbReference>
<sequence length="94" mass="10766">MLVLARKVGERIMIGDSIEISVLDIRGDQVRIGIKAPQDISILRREIYDEICLTNQKAIVSNDSSELLKEFMQKSTLKVKRTEMNSEDEKQSEK</sequence>
<evidence type="ECO:0000313" key="6">
    <source>
        <dbReference type="Proteomes" id="UP001596002"/>
    </source>
</evidence>
<proteinExistence type="inferred from homology"/>
<dbReference type="RefSeq" id="WP_380026204.1">
    <property type="nucleotide sequence ID" value="NZ_JBHSHC010000098.1"/>
</dbReference>
<dbReference type="Proteomes" id="UP001596002">
    <property type="component" value="Unassembled WGS sequence"/>
</dbReference>
<keyword evidence="4" id="KW-0678">Repressor</keyword>
<accession>A0ABV9Q178</accession>
<dbReference type="Gene3D" id="2.60.40.4380">
    <property type="entry name" value="Translational regulator CsrA"/>
    <property type="match status" value="1"/>
</dbReference>
<evidence type="ECO:0000256" key="2">
    <source>
        <dbReference type="ARBA" id="ARBA00022845"/>
    </source>
</evidence>
<dbReference type="NCBIfam" id="TIGR00202">
    <property type="entry name" value="csrA"/>
    <property type="match status" value="1"/>
</dbReference>
<dbReference type="Pfam" id="PF02599">
    <property type="entry name" value="CsrA"/>
    <property type="match status" value="1"/>
</dbReference>
<dbReference type="EMBL" id="JBHSHC010000098">
    <property type="protein sequence ID" value="MFC4768251.1"/>
    <property type="molecule type" value="Genomic_DNA"/>
</dbReference>
<keyword evidence="4" id="KW-1005">Bacterial flagellum biogenesis</keyword>
<reference evidence="6" key="1">
    <citation type="journal article" date="2019" name="Int. J. Syst. Evol. Microbiol.">
        <title>The Global Catalogue of Microorganisms (GCM) 10K type strain sequencing project: providing services to taxonomists for standard genome sequencing and annotation.</title>
        <authorList>
            <consortium name="The Broad Institute Genomics Platform"/>
            <consortium name="The Broad Institute Genome Sequencing Center for Infectious Disease"/>
            <person name="Wu L."/>
            <person name="Ma J."/>
        </authorList>
    </citation>
    <scope>NUCLEOTIDE SEQUENCE [LARGE SCALE GENOMIC DNA]</scope>
    <source>
        <strain evidence="6">WYCCWR 12678</strain>
    </source>
</reference>
<comment type="subunit">
    <text evidence="4">Homodimer; the beta-strands of each monomer intercalate to form a hydrophobic core, while the alpha-helices form wings that extend away from the core.</text>
</comment>
<evidence type="ECO:0000256" key="4">
    <source>
        <dbReference type="HAMAP-Rule" id="MF_00167"/>
    </source>
</evidence>
<keyword evidence="2 4" id="KW-0810">Translation regulation</keyword>
<dbReference type="HAMAP" id="MF_00167">
    <property type="entry name" value="CsrA"/>
    <property type="match status" value="1"/>
</dbReference>
<gene>
    <name evidence="4 5" type="primary">csrA</name>
    <name evidence="5" type="ORF">ACFO8Q_12930</name>
</gene>
<evidence type="ECO:0000256" key="3">
    <source>
        <dbReference type="ARBA" id="ARBA00022884"/>
    </source>
</evidence>
<keyword evidence="3 4" id="KW-0694">RNA-binding</keyword>
<dbReference type="NCBIfam" id="NF002469">
    <property type="entry name" value="PRK01712.1"/>
    <property type="match status" value="1"/>
</dbReference>
<dbReference type="PANTHER" id="PTHR34984:SF1">
    <property type="entry name" value="CARBON STORAGE REGULATOR"/>
    <property type="match status" value="1"/>
</dbReference>
<dbReference type="PANTHER" id="PTHR34984">
    <property type="entry name" value="CARBON STORAGE REGULATOR"/>
    <property type="match status" value="1"/>
</dbReference>
<comment type="similarity">
    <text evidence="4">Belongs to the CsrA/RsmA family.</text>
</comment>
<dbReference type="InterPro" id="IPR003751">
    <property type="entry name" value="CsrA"/>
</dbReference>
<comment type="subcellular location">
    <subcellularLocation>
        <location evidence="4">Cytoplasm</location>
    </subcellularLocation>
</comment>